<dbReference type="Gene3D" id="1.10.1200.10">
    <property type="entry name" value="ACP-like"/>
    <property type="match status" value="1"/>
</dbReference>
<dbReference type="Proteomes" id="UP000515679">
    <property type="component" value="Chromosome"/>
</dbReference>
<sequence length="87" mass="9900">MLTLSDQEIELKVKEIIAAISSRDAASLQMGDVLADGLGVDSVRFLELLAVIEEEFRFDLGVDDIRPELFRTVRSVVYFVKERINRE</sequence>
<evidence type="ECO:0000313" key="3">
    <source>
        <dbReference type="Proteomes" id="UP000515679"/>
    </source>
</evidence>
<protein>
    <submittedName>
        <fullName evidence="2">Acyl carrier protein</fullName>
    </submittedName>
</protein>
<name>A0A7G5C421_9BACL</name>
<dbReference type="InterPro" id="IPR036736">
    <property type="entry name" value="ACP-like_sf"/>
</dbReference>
<evidence type="ECO:0000259" key="1">
    <source>
        <dbReference type="PROSITE" id="PS50075"/>
    </source>
</evidence>
<dbReference type="AlphaFoldDB" id="A0A7G5C421"/>
<organism evidence="2 3">
    <name type="scientific">Cohnella cholangitidis</name>
    <dbReference type="NCBI Taxonomy" id="2598458"/>
    <lineage>
        <taxon>Bacteria</taxon>
        <taxon>Bacillati</taxon>
        <taxon>Bacillota</taxon>
        <taxon>Bacilli</taxon>
        <taxon>Bacillales</taxon>
        <taxon>Paenibacillaceae</taxon>
        <taxon>Cohnella</taxon>
    </lineage>
</organism>
<keyword evidence="3" id="KW-1185">Reference proteome</keyword>
<dbReference type="SUPFAM" id="SSF47336">
    <property type="entry name" value="ACP-like"/>
    <property type="match status" value="1"/>
</dbReference>
<gene>
    <name evidence="2" type="ORF">FPL14_24345</name>
</gene>
<dbReference type="PROSITE" id="PS50075">
    <property type="entry name" value="CARRIER"/>
    <property type="match status" value="1"/>
</dbReference>
<dbReference type="EMBL" id="CP041969">
    <property type="protein sequence ID" value="QMV43955.1"/>
    <property type="molecule type" value="Genomic_DNA"/>
</dbReference>
<dbReference type="KEGG" id="cchl:FPL14_24345"/>
<accession>A0A7G5C421</accession>
<dbReference type="Pfam" id="PF00550">
    <property type="entry name" value="PP-binding"/>
    <property type="match status" value="1"/>
</dbReference>
<feature type="domain" description="Carrier" evidence="1">
    <location>
        <begin position="7"/>
        <end position="84"/>
    </location>
</feature>
<reference evidence="2 3" key="1">
    <citation type="submission" date="2019-07" db="EMBL/GenBank/DDBJ databases">
        <authorList>
            <person name="Kim J.K."/>
            <person name="Cheong H.-M."/>
            <person name="Choi Y."/>
            <person name="Hwang K.J."/>
            <person name="Lee S."/>
            <person name="Choi C."/>
        </authorList>
    </citation>
    <scope>NUCLEOTIDE SEQUENCE [LARGE SCALE GENOMIC DNA]</scope>
    <source>
        <strain evidence="2 3">KS 22</strain>
    </source>
</reference>
<dbReference type="RefSeq" id="WP_182300188.1">
    <property type="nucleotide sequence ID" value="NZ_CP041969.1"/>
</dbReference>
<dbReference type="InterPro" id="IPR009081">
    <property type="entry name" value="PP-bd_ACP"/>
</dbReference>
<proteinExistence type="predicted"/>
<evidence type="ECO:0000313" key="2">
    <source>
        <dbReference type="EMBL" id="QMV43955.1"/>
    </source>
</evidence>